<dbReference type="EMBL" id="KZ805333">
    <property type="protein sequence ID" value="PVI03264.1"/>
    <property type="molecule type" value="Genomic_DNA"/>
</dbReference>
<organism evidence="11 12">
    <name type="scientific">Periconia macrospinosa</name>
    <dbReference type="NCBI Taxonomy" id="97972"/>
    <lineage>
        <taxon>Eukaryota</taxon>
        <taxon>Fungi</taxon>
        <taxon>Dikarya</taxon>
        <taxon>Ascomycota</taxon>
        <taxon>Pezizomycotina</taxon>
        <taxon>Dothideomycetes</taxon>
        <taxon>Pleosporomycetidae</taxon>
        <taxon>Pleosporales</taxon>
        <taxon>Massarineae</taxon>
        <taxon>Periconiaceae</taxon>
        <taxon>Periconia</taxon>
    </lineage>
</organism>
<evidence type="ECO:0000256" key="1">
    <source>
        <dbReference type="ARBA" id="ARBA00012513"/>
    </source>
</evidence>
<dbReference type="SUPFAM" id="SSF56112">
    <property type="entry name" value="Protein kinase-like (PK-like)"/>
    <property type="match status" value="1"/>
</dbReference>
<feature type="region of interest" description="Disordered" evidence="9">
    <location>
        <begin position="57"/>
        <end position="93"/>
    </location>
</feature>
<evidence type="ECO:0000256" key="9">
    <source>
        <dbReference type="SAM" id="MobiDB-lite"/>
    </source>
</evidence>
<dbReference type="GO" id="GO:0005634">
    <property type="term" value="C:nucleus"/>
    <property type="evidence" value="ECO:0007669"/>
    <property type="project" value="TreeGrafter"/>
</dbReference>
<dbReference type="PANTHER" id="PTHR43671">
    <property type="entry name" value="SERINE/THREONINE-PROTEIN KINASE NEK"/>
    <property type="match status" value="1"/>
</dbReference>
<dbReference type="STRING" id="97972.A0A2V1E0U9"/>
<keyword evidence="6" id="KW-0067">ATP-binding</keyword>
<evidence type="ECO:0000256" key="3">
    <source>
        <dbReference type="ARBA" id="ARBA00022679"/>
    </source>
</evidence>
<reference evidence="11 12" key="1">
    <citation type="journal article" date="2018" name="Sci. Rep.">
        <title>Comparative genomics provides insights into the lifestyle and reveals functional heterogeneity of dark septate endophytic fungi.</title>
        <authorList>
            <person name="Knapp D.G."/>
            <person name="Nemeth J.B."/>
            <person name="Barry K."/>
            <person name="Hainaut M."/>
            <person name="Henrissat B."/>
            <person name="Johnson J."/>
            <person name="Kuo A."/>
            <person name="Lim J.H.P."/>
            <person name="Lipzen A."/>
            <person name="Nolan M."/>
            <person name="Ohm R.A."/>
            <person name="Tamas L."/>
            <person name="Grigoriev I.V."/>
            <person name="Spatafora J.W."/>
            <person name="Nagy L.G."/>
            <person name="Kovacs G.M."/>
        </authorList>
    </citation>
    <scope>NUCLEOTIDE SEQUENCE [LARGE SCALE GENOMIC DNA]</scope>
    <source>
        <strain evidence="11 12">DSE2036</strain>
    </source>
</reference>
<dbReference type="PROSITE" id="PS50011">
    <property type="entry name" value="PROTEIN_KINASE_DOM"/>
    <property type="match status" value="1"/>
</dbReference>
<keyword evidence="5 11" id="KW-0418">Kinase</keyword>
<evidence type="ECO:0000256" key="7">
    <source>
        <dbReference type="ARBA" id="ARBA00047899"/>
    </source>
</evidence>
<dbReference type="EC" id="2.7.11.1" evidence="1"/>
<feature type="compositionally biased region" description="Polar residues" evidence="9">
    <location>
        <begin position="18"/>
        <end position="34"/>
    </location>
</feature>
<dbReference type="Pfam" id="PF00069">
    <property type="entry name" value="Pkinase"/>
    <property type="match status" value="1"/>
</dbReference>
<keyword evidence="12" id="KW-1185">Reference proteome</keyword>
<keyword evidence="3" id="KW-0808">Transferase</keyword>
<dbReference type="OrthoDB" id="4062651at2759"/>
<evidence type="ECO:0000256" key="2">
    <source>
        <dbReference type="ARBA" id="ARBA00022527"/>
    </source>
</evidence>
<dbReference type="GO" id="GO:0005524">
    <property type="term" value="F:ATP binding"/>
    <property type="evidence" value="ECO:0007669"/>
    <property type="project" value="UniProtKB-KW"/>
</dbReference>
<evidence type="ECO:0000313" key="12">
    <source>
        <dbReference type="Proteomes" id="UP000244855"/>
    </source>
</evidence>
<proteinExistence type="predicted"/>
<evidence type="ECO:0000259" key="10">
    <source>
        <dbReference type="PROSITE" id="PS50011"/>
    </source>
</evidence>
<keyword evidence="4" id="KW-0547">Nucleotide-binding</keyword>
<evidence type="ECO:0000256" key="5">
    <source>
        <dbReference type="ARBA" id="ARBA00022777"/>
    </source>
</evidence>
<gene>
    <name evidence="11" type="ORF">DM02DRAFT_669920</name>
</gene>
<evidence type="ECO:0000256" key="4">
    <source>
        <dbReference type="ARBA" id="ARBA00022741"/>
    </source>
</evidence>
<dbReference type="GO" id="GO:0004674">
    <property type="term" value="F:protein serine/threonine kinase activity"/>
    <property type="evidence" value="ECO:0007669"/>
    <property type="project" value="UniProtKB-KW"/>
</dbReference>
<comment type="catalytic activity">
    <reaction evidence="8">
        <text>L-seryl-[protein] + ATP = O-phospho-L-seryl-[protein] + ADP + H(+)</text>
        <dbReference type="Rhea" id="RHEA:17989"/>
        <dbReference type="Rhea" id="RHEA-COMP:9863"/>
        <dbReference type="Rhea" id="RHEA-COMP:11604"/>
        <dbReference type="ChEBI" id="CHEBI:15378"/>
        <dbReference type="ChEBI" id="CHEBI:29999"/>
        <dbReference type="ChEBI" id="CHEBI:30616"/>
        <dbReference type="ChEBI" id="CHEBI:83421"/>
        <dbReference type="ChEBI" id="CHEBI:456216"/>
        <dbReference type="EC" id="2.7.11.1"/>
    </reaction>
</comment>
<dbReference type="InterPro" id="IPR000719">
    <property type="entry name" value="Prot_kinase_dom"/>
</dbReference>
<dbReference type="Proteomes" id="UP000244855">
    <property type="component" value="Unassembled WGS sequence"/>
</dbReference>
<dbReference type="InterPro" id="IPR050660">
    <property type="entry name" value="NEK_Ser/Thr_kinase"/>
</dbReference>
<feature type="region of interest" description="Disordered" evidence="9">
    <location>
        <begin position="18"/>
        <end position="42"/>
    </location>
</feature>
<accession>A0A2V1E0U9</accession>
<sequence>MDSGGSTARWRQTILESWIQTPANTDNDSSSTPANARLGPRDTDYVWVNPNVNEHHLHLPFRPRSPPSNPKSLTDIQQETTSDDGSTAFQTASKGTGTFLSAPEVASVASNGSVRISPRHNLSADNEHVARARRMGLLKPREQELDWSGFGQHAQFTHEREVPLQPLFEIARSARSIVDAVQCRRIKLARKRILCHRRYTPEEALAEVRHVQLFRNRHIVQCIGTYSIGKWIGILTYPVAYCNLLDFLQETATLHEYDEAAMYNRQVLVKSFVFNMRGSETRTIRYVNVYITDFGISRHIVDLEHSQTDGPTGWTEMYCSPEVAKYEARGRASDMFSLGCVFAEMATVIANRKLEEFCHFRSDDGCAFHLNLPLVCKWIMALRDAAIYWDNMWEPTLRDTIIGLLGEDPDTRPTASDLKLLLGTNPCCSLPQESIKSS</sequence>
<evidence type="ECO:0000256" key="8">
    <source>
        <dbReference type="ARBA" id="ARBA00048679"/>
    </source>
</evidence>
<evidence type="ECO:0000256" key="6">
    <source>
        <dbReference type="ARBA" id="ARBA00022840"/>
    </source>
</evidence>
<feature type="domain" description="Protein kinase" evidence="10">
    <location>
        <begin position="88"/>
        <end position="422"/>
    </location>
</feature>
<dbReference type="InterPro" id="IPR011009">
    <property type="entry name" value="Kinase-like_dom_sf"/>
</dbReference>
<dbReference type="Gene3D" id="1.10.510.10">
    <property type="entry name" value="Transferase(Phosphotransferase) domain 1"/>
    <property type="match status" value="1"/>
</dbReference>
<protein>
    <recommendedName>
        <fullName evidence="1">non-specific serine/threonine protein kinase</fullName>
        <ecNumber evidence="1">2.7.11.1</ecNumber>
    </recommendedName>
</protein>
<dbReference type="SMART" id="SM00220">
    <property type="entry name" value="S_TKc"/>
    <property type="match status" value="1"/>
</dbReference>
<dbReference type="PANTHER" id="PTHR43671:SF98">
    <property type="entry name" value="SERINE_THREONINE-PROTEIN KINASE NEK11"/>
    <property type="match status" value="1"/>
</dbReference>
<comment type="catalytic activity">
    <reaction evidence="7">
        <text>L-threonyl-[protein] + ATP = O-phospho-L-threonyl-[protein] + ADP + H(+)</text>
        <dbReference type="Rhea" id="RHEA:46608"/>
        <dbReference type="Rhea" id="RHEA-COMP:11060"/>
        <dbReference type="Rhea" id="RHEA-COMP:11605"/>
        <dbReference type="ChEBI" id="CHEBI:15378"/>
        <dbReference type="ChEBI" id="CHEBI:30013"/>
        <dbReference type="ChEBI" id="CHEBI:30616"/>
        <dbReference type="ChEBI" id="CHEBI:61977"/>
        <dbReference type="ChEBI" id="CHEBI:456216"/>
        <dbReference type="EC" id="2.7.11.1"/>
    </reaction>
</comment>
<dbReference type="AlphaFoldDB" id="A0A2V1E0U9"/>
<name>A0A2V1E0U9_9PLEO</name>
<feature type="compositionally biased region" description="Polar residues" evidence="9">
    <location>
        <begin position="70"/>
        <end position="93"/>
    </location>
</feature>
<evidence type="ECO:0000313" key="11">
    <source>
        <dbReference type="EMBL" id="PVI03264.1"/>
    </source>
</evidence>
<keyword evidence="2" id="KW-0723">Serine/threonine-protein kinase</keyword>